<feature type="transmembrane region" description="Helical" evidence="21">
    <location>
        <begin position="387"/>
        <end position="406"/>
    </location>
</feature>
<evidence type="ECO:0000256" key="4">
    <source>
        <dbReference type="ARBA" id="ARBA00012483"/>
    </source>
</evidence>
<dbReference type="GO" id="GO:0043161">
    <property type="term" value="P:proteasome-mediated ubiquitin-dependent protein catabolic process"/>
    <property type="evidence" value="ECO:0007669"/>
    <property type="project" value="TreeGrafter"/>
</dbReference>
<organism evidence="24 25">
    <name type="scientific">Polytolypa hystricis (strain UAMH7299)</name>
    <dbReference type="NCBI Taxonomy" id="1447883"/>
    <lineage>
        <taxon>Eukaryota</taxon>
        <taxon>Fungi</taxon>
        <taxon>Dikarya</taxon>
        <taxon>Ascomycota</taxon>
        <taxon>Pezizomycotina</taxon>
        <taxon>Eurotiomycetes</taxon>
        <taxon>Eurotiomycetidae</taxon>
        <taxon>Onygenales</taxon>
        <taxon>Onygenales incertae sedis</taxon>
        <taxon>Polytolypa</taxon>
    </lineage>
</organism>
<feature type="compositionally biased region" description="Low complexity" evidence="20">
    <location>
        <begin position="495"/>
        <end position="510"/>
    </location>
</feature>
<comment type="caution">
    <text evidence="24">The sequence shown here is derived from an EMBL/GenBank/DDBJ whole genome shotgun (WGS) entry which is preliminary data.</text>
</comment>
<evidence type="ECO:0000256" key="10">
    <source>
        <dbReference type="ARBA" id="ARBA00022786"/>
    </source>
</evidence>
<evidence type="ECO:0000256" key="22">
    <source>
        <dbReference type="SAM" id="SignalP"/>
    </source>
</evidence>
<sequence length="822" mass="91478">MSSMESRRVFLLFVLLFFLLAAPEPRAPIPGYERERRRQLVDEEKRALSLLNSSRYGDFDGTGDQWLPLKGMNKDDGYAWGLLPVVQKKAREQYQSILTNAGLSAPTKDGSAEQDFDITSLSLPLYRNVTGKVRGDWVQWKQPGKIPRPHLNLTTLMMRHDYFTRIFGHNVTADHGTLSLALQEEGSEDMTVGTASVREIKADMILRSEQSLGESWLTTLYGVHFPGTGGMILTTQSEKYAGLSALPHFALSNDTFELSRKFLTKSLSDALANKRHQHANFLPWTSLPRHPNTITFAAPKCEYVAYIQQHPARIGGGLAQDSVLAIIEQELRSPIGAPIPSPPLMTMSAVIFSPDCGFIVETKDSPAYPPSDDLYLMGPKLEEYRKYSGRLIIIIAGMLASQVTLLKRQMTESSTPSTRSRVSFYTIAMMSMGDALFMSFIMLELYSETSFLLLTATAFLAFFSVSFLGMKFQIEIWAIQAPERREQDRRPAAQPATTPTVSLPLPVTAPRPNDTGATPIILPPDQDGPTTTTTNRPTTGEGGESVNDTGAMYTRFYFILFCLLFFSSWALFWPRRVATIYANLLSFIYLSFWTPQIYRNVMRNCRKALRWDFVIGQSALRVFPFLYFYIVRGNVLFVSRDVPTAILLSAWVWIQAWVLGLQDILGPRFFVPNGWAPPAYDYHPILRDTSASGSGEDVESGGTLPIGYLRAEQRDATTSSGERQGSSRDRKKKVFDCAICMQDIEVLVLAAAGGTGGGSGSSSGGGPSVVGGSSVAESASHIFSRRTYMVTPCRHIFHSTCLESWMRLRLQCPICRETIPPI</sequence>
<evidence type="ECO:0000256" key="3">
    <source>
        <dbReference type="ARBA" id="ARBA00004906"/>
    </source>
</evidence>
<dbReference type="InterPro" id="IPR013083">
    <property type="entry name" value="Znf_RING/FYVE/PHD"/>
</dbReference>
<dbReference type="Pfam" id="PF11145">
    <property type="entry name" value="DUF2921"/>
    <property type="match status" value="2"/>
</dbReference>
<evidence type="ECO:0000256" key="20">
    <source>
        <dbReference type="SAM" id="MobiDB-lite"/>
    </source>
</evidence>
<evidence type="ECO:0000256" key="13">
    <source>
        <dbReference type="ARBA" id="ARBA00023136"/>
    </source>
</evidence>
<keyword evidence="5" id="KW-0808">Transferase</keyword>
<evidence type="ECO:0000313" key="25">
    <source>
        <dbReference type="Proteomes" id="UP000224634"/>
    </source>
</evidence>
<dbReference type="SUPFAM" id="SSF57850">
    <property type="entry name" value="RING/U-box"/>
    <property type="match status" value="1"/>
</dbReference>
<keyword evidence="12 21" id="KW-1133">Transmembrane helix</keyword>
<comment type="subunit">
    <text evidence="15">Component of the DSC E3 ubiquitin ligase complex composed of dscA, dscB, dscC and dscD.</text>
</comment>
<reference evidence="24 25" key="1">
    <citation type="submission" date="2017-10" db="EMBL/GenBank/DDBJ databases">
        <title>Comparative genomics in systemic dimorphic fungi from Ajellomycetaceae.</title>
        <authorList>
            <person name="Munoz J.F."/>
            <person name="Mcewen J.G."/>
            <person name="Clay O.K."/>
            <person name="Cuomo C.A."/>
        </authorList>
    </citation>
    <scope>NUCLEOTIDE SEQUENCE [LARGE SCALE GENOMIC DNA]</scope>
    <source>
        <strain evidence="24 25">UAMH7299</strain>
    </source>
</reference>
<evidence type="ECO:0000256" key="5">
    <source>
        <dbReference type="ARBA" id="ARBA00022679"/>
    </source>
</evidence>
<dbReference type="PROSITE" id="PS50089">
    <property type="entry name" value="ZF_RING_2"/>
    <property type="match status" value="1"/>
</dbReference>
<keyword evidence="9 19" id="KW-0863">Zinc-finger</keyword>
<evidence type="ECO:0000256" key="2">
    <source>
        <dbReference type="ARBA" id="ARBA00004127"/>
    </source>
</evidence>
<protein>
    <recommendedName>
        <fullName evidence="16">DSC E3 ubiquitin ligase complex subunit A</fullName>
        <ecNumber evidence="4">2.3.2.27</ecNumber>
    </recommendedName>
    <alternativeName>
        <fullName evidence="17">Defective for SREBP cleavage protein A</fullName>
    </alternativeName>
    <alternativeName>
        <fullName evidence="18">RING-type E3 ubiquitin transferase dscA</fullName>
    </alternativeName>
</protein>
<evidence type="ECO:0000256" key="6">
    <source>
        <dbReference type="ARBA" id="ARBA00022692"/>
    </source>
</evidence>
<dbReference type="FunFam" id="3.30.40.10:FF:000626">
    <property type="entry name" value="Transmembrane ubiquitin ligase 1"/>
    <property type="match status" value="1"/>
</dbReference>
<evidence type="ECO:0000256" key="19">
    <source>
        <dbReference type="PROSITE-ProRule" id="PRU00175"/>
    </source>
</evidence>
<evidence type="ECO:0000256" key="1">
    <source>
        <dbReference type="ARBA" id="ARBA00000900"/>
    </source>
</evidence>
<feature type="transmembrane region" description="Helical" evidence="21">
    <location>
        <begin position="449"/>
        <end position="470"/>
    </location>
</feature>
<dbReference type="EMBL" id="PDNA01000134">
    <property type="protein sequence ID" value="PGH11278.1"/>
    <property type="molecule type" value="Genomic_DNA"/>
</dbReference>
<dbReference type="PANTHER" id="PTHR22763:SF162">
    <property type="entry name" value="TRANSMEMBRANE E3 UBIQUITIN-PROTEIN LIGASE 1"/>
    <property type="match status" value="1"/>
</dbReference>
<dbReference type="PANTHER" id="PTHR22763">
    <property type="entry name" value="RING ZINC FINGER PROTEIN"/>
    <property type="match status" value="1"/>
</dbReference>
<evidence type="ECO:0000256" key="21">
    <source>
        <dbReference type="SAM" id="Phobius"/>
    </source>
</evidence>
<evidence type="ECO:0000256" key="9">
    <source>
        <dbReference type="ARBA" id="ARBA00022771"/>
    </source>
</evidence>
<feature type="signal peptide" evidence="22">
    <location>
        <begin position="1"/>
        <end position="21"/>
    </location>
</feature>
<keyword evidence="11" id="KW-0862">Zinc</keyword>
<feature type="transmembrane region" description="Helical" evidence="21">
    <location>
        <begin position="556"/>
        <end position="574"/>
    </location>
</feature>
<feature type="transmembrane region" description="Helical" evidence="21">
    <location>
        <begin position="610"/>
        <end position="630"/>
    </location>
</feature>
<dbReference type="Pfam" id="PF13639">
    <property type="entry name" value="zf-RING_2"/>
    <property type="match status" value="1"/>
</dbReference>
<dbReference type="GO" id="GO:0061630">
    <property type="term" value="F:ubiquitin protein ligase activity"/>
    <property type="evidence" value="ECO:0007669"/>
    <property type="project" value="UniProtKB-EC"/>
</dbReference>
<feature type="region of interest" description="Disordered" evidence="20">
    <location>
        <begin position="485"/>
        <end position="546"/>
    </location>
</feature>
<keyword evidence="25" id="KW-1185">Reference proteome</keyword>
<feature type="compositionally biased region" description="Low complexity" evidence="20">
    <location>
        <begin position="528"/>
        <end position="539"/>
    </location>
</feature>
<comment type="catalytic activity">
    <reaction evidence="1">
        <text>S-ubiquitinyl-[E2 ubiquitin-conjugating enzyme]-L-cysteine + [acceptor protein]-L-lysine = [E2 ubiquitin-conjugating enzyme]-L-cysteine + N(6)-ubiquitinyl-[acceptor protein]-L-lysine.</text>
        <dbReference type="EC" id="2.3.2.27"/>
    </reaction>
</comment>
<keyword evidence="6 21" id="KW-0812">Transmembrane</keyword>
<evidence type="ECO:0000256" key="7">
    <source>
        <dbReference type="ARBA" id="ARBA00022723"/>
    </source>
</evidence>
<dbReference type="GO" id="GO:0044695">
    <property type="term" value="C:Dsc E3 ubiquitin ligase complex"/>
    <property type="evidence" value="ECO:0007669"/>
    <property type="project" value="TreeGrafter"/>
</dbReference>
<gene>
    <name evidence="24" type="ORF">AJ80_07177</name>
</gene>
<feature type="transmembrane region" description="Helical" evidence="21">
    <location>
        <begin position="580"/>
        <end position="598"/>
    </location>
</feature>
<evidence type="ECO:0000256" key="18">
    <source>
        <dbReference type="ARBA" id="ARBA00082128"/>
    </source>
</evidence>
<dbReference type="Gene3D" id="3.30.40.10">
    <property type="entry name" value="Zinc/RING finger domain, C3HC4 (zinc finger)"/>
    <property type="match status" value="1"/>
</dbReference>
<evidence type="ECO:0000256" key="16">
    <source>
        <dbReference type="ARBA" id="ARBA00071072"/>
    </source>
</evidence>
<dbReference type="GO" id="GO:0008270">
    <property type="term" value="F:zinc ion binding"/>
    <property type="evidence" value="ECO:0007669"/>
    <property type="project" value="UniProtKB-KW"/>
</dbReference>
<comment type="subcellular location">
    <subcellularLocation>
        <location evidence="2">Endomembrane system</location>
        <topology evidence="2">Multi-pass membrane protein</topology>
    </subcellularLocation>
</comment>
<keyword evidence="10" id="KW-0833">Ubl conjugation pathway</keyword>
<dbReference type="InterPro" id="IPR001841">
    <property type="entry name" value="Znf_RING"/>
</dbReference>
<evidence type="ECO:0000256" key="12">
    <source>
        <dbReference type="ARBA" id="ARBA00022989"/>
    </source>
</evidence>
<comment type="pathway">
    <text evidence="3">Protein modification; protein ubiquitination.</text>
</comment>
<dbReference type="Proteomes" id="UP000224634">
    <property type="component" value="Unassembled WGS sequence"/>
</dbReference>
<dbReference type="EC" id="2.3.2.27" evidence="4"/>
<dbReference type="AlphaFoldDB" id="A0A2B7XRQ7"/>
<dbReference type="InterPro" id="IPR021319">
    <property type="entry name" value="DUF2921"/>
</dbReference>
<evidence type="ECO:0000256" key="17">
    <source>
        <dbReference type="ARBA" id="ARBA00077885"/>
    </source>
</evidence>
<keyword evidence="7" id="KW-0479">Metal-binding</keyword>
<evidence type="ECO:0000256" key="14">
    <source>
        <dbReference type="ARBA" id="ARBA00056116"/>
    </source>
</evidence>
<feature type="chain" id="PRO_5013355795" description="DSC E3 ubiquitin ligase complex subunit A" evidence="22">
    <location>
        <begin position="22"/>
        <end position="822"/>
    </location>
</feature>
<evidence type="ECO:0000259" key="23">
    <source>
        <dbReference type="PROSITE" id="PS50089"/>
    </source>
</evidence>
<keyword evidence="13 21" id="KW-0472">Membrane</keyword>
<dbReference type="InterPro" id="IPR050731">
    <property type="entry name" value="HRD1_E3_ubiq-ligases"/>
</dbReference>
<accession>A0A2B7XRQ7</accession>
<feature type="transmembrane region" description="Helical" evidence="21">
    <location>
        <begin position="422"/>
        <end position="443"/>
    </location>
</feature>
<name>A0A2B7XRQ7_POLH7</name>
<feature type="transmembrane region" description="Helical" evidence="21">
    <location>
        <begin position="642"/>
        <end position="661"/>
    </location>
</feature>
<evidence type="ECO:0000313" key="24">
    <source>
        <dbReference type="EMBL" id="PGH11278.1"/>
    </source>
</evidence>
<dbReference type="STRING" id="1447883.A0A2B7XRQ7"/>
<evidence type="ECO:0000256" key="15">
    <source>
        <dbReference type="ARBA" id="ARBA00063126"/>
    </source>
</evidence>
<dbReference type="GO" id="GO:0012505">
    <property type="term" value="C:endomembrane system"/>
    <property type="evidence" value="ECO:0007669"/>
    <property type="project" value="UniProtKB-SubCell"/>
</dbReference>
<dbReference type="OrthoDB" id="9984778at2759"/>
<dbReference type="SMART" id="SM00184">
    <property type="entry name" value="RING"/>
    <property type="match status" value="1"/>
</dbReference>
<comment type="function">
    <text evidence="14">Catalytic component of the DSC E3 ubiquitin ligase complex which is required for the srbA transcriptional activator proteolytic cleavage to release the soluble transcription factor from the membrane in low oxygen or sterol conditions. Required for growth during hypoxia and triazole drug susceptibility, as well as for virulence in a murine model of invasive pulmonary aspergillosis (IPA).</text>
</comment>
<keyword evidence="8 22" id="KW-0732">Signal</keyword>
<evidence type="ECO:0000256" key="8">
    <source>
        <dbReference type="ARBA" id="ARBA00022729"/>
    </source>
</evidence>
<feature type="domain" description="RING-type" evidence="23">
    <location>
        <begin position="737"/>
        <end position="816"/>
    </location>
</feature>
<evidence type="ECO:0000256" key="11">
    <source>
        <dbReference type="ARBA" id="ARBA00022833"/>
    </source>
</evidence>
<proteinExistence type="predicted"/>